<evidence type="ECO:0000313" key="2">
    <source>
        <dbReference type="EMBL" id="RST74302.1"/>
    </source>
</evidence>
<gene>
    <name evidence="2" type="ORF">D4T97_011565</name>
</gene>
<reference evidence="2" key="1">
    <citation type="submission" date="2018-12" db="EMBL/GenBank/DDBJ databases">
        <authorList>
            <person name="Sun L."/>
            <person name="Chen Z."/>
        </authorList>
    </citation>
    <scope>NUCLEOTIDE SEQUENCE [LARGE SCALE GENOMIC DNA]</scope>
    <source>
        <strain evidence="2">3-2-2</strain>
    </source>
</reference>
<keyword evidence="1" id="KW-0812">Transmembrane</keyword>
<feature type="transmembrane region" description="Helical" evidence="1">
    <location>
        <begin position="142"/>
        <end position="162"/>
    </location>
</feature>
<protein>
    <recommendedName>
        <fullName evidence="4">DUF4386 domain-containing protein</fullName>
    </recommendedName>
</protein>
<accession>A0A429XZT5</accession>
<feature type="transmembrane region" description="Helical" evidence="1">
    <location>
        <begin position="174"/>
        <end position="195"/>
    </location>
</feature>
<comment type="caution">
    <text evidence="2">The sequence shown here is derived from an EMBL/GenBank/DDBJ whole genome shotgun (WGS) entry which is preliminary data.</text>
</comment>
<dbReference type="RefSeq" id="WP_126050834.1">
    <property type="nucleotide sequence ID" value="NZ_QYTV02000004.1"/>
</dbReference>
<feature type="transmembrane region" description="Helical" evidence="1">
    <location>
        <begin position="58"/>
        <end position="80"/>
    </location>
</feature>
<dbReference type="EMBL" id="QYTV02000004">
    <property type="protein sequence ID" value="RST74302.1"/>
    <property type="molecule type" value="Genomic_DNA"/>
</dbReference>
<feature type="transmembrane region" description="Helical" evidence="1">
    <location>
        <begin position="201"/>
        <end position="223"/>
    </location>
</feature>
<proteinExistence type="predicted"/>
<keyword evidence="3" id="KW-1185">Reference proteome</keyword>
<sequence length="239" mass="26462">MGNPVNQLAFKVGFWSSILFALTGIGYAIGMVALLVAFPIPEWRGISDTVAGFSLSYINYYSLCQTMAFISAPLFVVMVCCVHEYASPEKKFLTRISVCFALMFTAFSSMNYFVQFTAVRLSILNGQLEGLEQFVQWNPTSAFYSINLLGWTLFLGLASFFIAPVFTKEKRGRLIMRLFILNGIVCVLGTVAAVFEIMIYLAIYPLLMTGFVTAASVMVGLIFRKNAGMTLKKGSQVPI</sequence>
<evidence type="ECO:0008006" key="4">
    <source>
        <dbReference type="Google" id="ProtNLM"/>
    </source>
</evidence>
<feature type="transmembrane region" description="Helical" evidence="1">
    <location>
        <begin position="92"/>
        <end position="114"/>
    </location>
</feature>
<name>A0A429XZT5_9BACI</name>
<keyword evidence="1" id="KW-1133">Transmembrane helix</keyword>
<evidence type="ECO:0000313" key="3">
    <source>
        <dbReference type="Proteomes" id="UP000287156"/>
    </source>
</evidence>
<organism evidence="2 3">
    <name type="scientific">Siminovitchia acidinfaciens</name>
    <dbReference type="NCBI Taxonomy" id="2321395"/>
    <lineage>
        <taxon>Bacteria</taxon>
        <taxon>Bacillati</taxon>
        <taxon>Bacillota</taxon>
        <taxon>Bacilli</taxon>
        <taxon>Bacillales</taxon>
        <taxon>Bacillaceae</taxon>
        <taxon>Siminovitchia</taxon>
    </lineage>
</organism>
<dbReference type="OrthoDB" id="2938127at2"/>
<dbReference type="AlphaFoldDB" id="A0A429XZT5"/>
<feature type="transmembrane region" description="Helical" evidence="1">
    <location>
        <begin position="12"/>
        <end position="38"/>
    </location>
</feature>
<evidence type="ECO:0000256" key="1">
    <source>
        <dbReference type="SAM" id="Phobius"/>
    </source>
</evidence>
<keyword evidence="1" id="KW-0472">Membrane</keyword>
<dbReference type="Proteomes" id="UP000287156">
    <property type="component" value="Unassembled WGS sequence"/>
</dbReference>